<dbReference type="InterPro" id="IPR011993">
    <property type="entry name" value="PH-like_dom_sf"/>
</dbReference>
<dbReference type="SUPFAM" id="SSF50729">
    <property type="entry name" value="PH domain-like"/>
    <property type="match status" value="1"/>
</dbReference>
<comment type="caution">
    <text evidence="2">The sequence shown here is derived from an EMBL/GenBank/DDBJ whole genome shotgun (WGS) entry which is preliminary data.</text>
</comment>
<dbReference type="PROSITE" id="PS50003">
    <property type="entry name" value="PH_DOMAIN"/>
    <property type="match status" value="1"/>
</dbReference>
<gene>
    <name evidence="2" type="ORF">FisN_1Lu385</name>
</gene>
<dbReference type="SMART" id="SM00233">
    <property type="entry name" value="PH"/>
    <property type="match status" value="1"/>
</dbReference>
<dbReference type="InParanoid" id="A0A1Z5K3Y2"/>
<sequence length="258" mass="29674">MKKDTCCKRKYDRFFHLSMSQGQLRQRRGSTAEIMSKGSASSPLALSRSALLKASPQEHGPVRKLHIPLIYSLLPRFIQRCVASVPVLNRFSCPSWEARYLVLLGSYLYKFEDHVTQRDTPSHPKGSPLALSSLEAFIVDNNSLRCLPIGNERTPLEVGTLFCVSTFRKQYYYCASDHEQALVWVNSIMEAKQEAVKRSMGHAQTDSYPKSWEYYDRLGRSLKSQNERIRMRVERKELQELEMRPLMEGAPLSRGYFG</sequence>
<dbReference type="OrthoDB" id="41457at2759"/>
<dbReference type="Gene3D" id="2.30.29.30">
    <property type="entry name" value="Pleckstrin-homology domain (PH domain)/Phosphotyrosine-binding domain (PTB)"/>
    <property type="match status" value="1"/>
</dbReference>
<dbReference type="AlphaFoldDB" id="A0A1Z5K3Y2"/>
<dbReference type="EMBL" id="BDSP01000153">
    <property type="protein sequence ID" value="GAX20954.1"/>
    <property type="molecule type" value="Genomic_DNA"/>
</dbReference>
<evidence type="ECO:0000259" key="1">
    <source>
        <dbReference type="PROSITE" id="PS50003"/>
    </source>
</evidence>
<accession>A0A1Z5K3Y2</accession>
<proteinExistence type="predicted"/>
<organism evidence="2 3">
    <name type="scientific">Fistulifera solaris</name>
    <name type="common">Oleaginous diatom</name>
    <dbReference type="NCBI Taxonomy" id="1519565"/>
    <lineage>
        <taxon>Eukaryota</taxon>
        <taxon>Sar</taxon>
        <taxon>Stramenopiles</taxon>
        <taxon>Ochrophyta</taxon>
        <taxon>Bacillariophyta</taxon>
        <taxon>Bacillariophyceae</taxon>
        <taxon>Bacillariophycidae</taxon>
        <taxon>Naviculales</taxon>
        <taxon>Naviculaceae</taxon>
        <taxon>Fistulifera</taxon>
    </lineage>
</organism>
<evidence type="ECO:0000313" key="2">
    <source>
        <dbReference type="EMBL" id="GAX20954.1"/>
    </source>
</evidence>
<feature type="domain" description="PH" evidence="1">
    <location>
        <begin position="95"/>
        <end position="193"/>
    </location>
</feature>
<protein>
    <recommendedName>
        <fullName evidence="1">PH domain-containing protein</fullName>
    </recommendedName>
</protein>
<reference evidence="2 3" key="1">
    <citation type="journal article" date="2015" name="Plant Cell">
        <title>Oil accumulation by the oleaginous diatom Fistulifera solaris as revealed by the genome and transcriptome.</title>
        <authorList>
            <person name="Tanaka T."/>
            <person name="Maeda Y."/>
            <person name="Veluchamy A."/>
            <person name="Tanaka M."/>
            <person name="Abida H."/>
            <person name="Marechal E."/>
            <person name="Bowler C."/>
            <person name="Muto M."/>
            <person name="Sunaga Y."/>
            <person name="Tanaka M."/>
            <person name="Yoshino T."/>
            <person name="Taniguchi T."/>
            <person name="Fukuda Y."/>
            <person name="Nemoto M."/>
            <person name="Matsumoto M."/>
            <person name="Wong P.S."/>
            <person name="Aburatani S."/>
            <person name="Fujibuchi W."/>
        </authorList>
    </citation>
    <scope>NUCLEOTIDE SEQUENCE [LARGE SCALE GENOMIC DNA]</scope>
    <source>
        <strain evidence="2 3">JPCC DA0580</strain>
    </source>
</reference>
<evidence type="ECO:0000313" key="3">
    <source>
        <dbReference type="Proteomes" id="UP000198406"/>
    </source>
</evidence>
<name>A0A1Z5K3Y2_FISSO</name>
<dbReference type="InterPro" id="IPR001849">
    <property type="entry name" value="PH_domain"/>
</dbReference>
<dbReference type="Proteomes" id="UP000198406">
    <property type="component" value="Unassembled WGS sequence"/>
</dbReference>
<keyword evidence="3" id="KW-1185">Reference proteome</keyword>